<dbReference type="PANTHER" id="PTHR43123:SF4">
    <property type="entry name" value="POLYSACCHARIDE DEACETYLASE"/>
    <property type="match status" value="1"/>
</dbReference>
<dbReference type="InterPro" id="IPR002509">
    <property type="entry name" value="NODB_dom"/>
</dbReference>
<dbReference type="Proteomes" id="UP000196573">
    <property type="component" value="Unassembled WGS sequence"/>
</dbReference>
<keyword evidence="2" id="KW-0378">Hydrolase</keyword>
<dbReference type="SUPFAM" id="SSF88713">
    <property type="entry name" value="Glycoside hydrolase/deacetylase"/>
    <property type="match status" value="1"/>
</dbReference>
<evidence type="ECO:0000259" key="1">
    <source>
        <dbReference type="PROSITE" id="PS51677"/>
    </source>
</evidence>
<evidence type="ECO:0000313" key="2">
    <source>
        <dbReference type="EMBL" id="SMA32200.1"/>
    </source>
</evidence>
<protein>
    <submittedName>
        <fullName evidence="2">Peptidoglycan deacetylase</fullName>
        <ecNumber evidence="2">3.5.1.-</ecNumber>
    </submittedName>
</protein>
<accession>A0A1X7AE76</accession>
<dbReference type="GO" id="GO:0005975">
    <property type="term" value="P:carbohydrate metabolic process"/>
    <property type="evidence" value="ECO:0007669"/>
    <property type="project" value="InterPro"/>
</dbReference>
<dbReference type="Gene3D" id="3.20.20.370">
    <property type="entry name" value="Glycoside hydrolase/deacetylase"/>
    <property type="match status" value="1"/>
</dbReference>
<evidence type="ECO:0000313" key="3">
    <source>
        <dbReference type="Proteomes" id="UP000196573"/>
    </source>
</evidence>
<feature type="domain" description="NodB homology" evidence="1">
    <location>
        <begin position="68"/>
        <end position="284"/>
    </location>
</feature>
<dbReference type="Pfam" id="PF01522">
    <property type="entry name" value="Polysacc_deac_1"/>
    <property type="match status" value="1"/>
</dbReference>
<dbReference type="RefSeq" id="WP_087105881.1">
    <property type="nucleotide sequence ID" value="NZ_CBCSCN010000012.1"/>
</dbReference>
<dbReference type="EC" id="3.5.1.-" evidence="2"/>
<dbReference type="InterPro" id="IPR011330">
    <property type="entry name" value="Glyco_hydro/deAcase_b/a-brl"/>
</dbReference>
<keyword evidence="3" id="KW-1185">Reference proteome</keyword>
<dbReference type="PANTHER" id="PTHR43123">
    <property type="entry name" value="POLYSACCHARIDE DEACETYLASE-RELATED"/>
    <property type="match status" value="1"/>
</dbReference>
<dbReference type="OrthoDB" id="9787041at2"/>
<dbReference type="AlphaFoldDB" id="A0A1X7AE76"/>
<organism evidence="2 3">
    <name type="scientific">Parendozoicomonas haliclonae</name>
    <dbReference type="NCBI Taxonomy" id="1960125"/>
    <lineage>
        <taxon>Bacteria</taxon>
        <taxon>Pseudomonadati</taxon>
        <taxon>Pseudomonadota</taxon>
        <taxon>Gammaproteobacteria</taxon>
        <taxon>Oceanospirillales</taxon>
        <taxon>Endozoicomonadaceae</taxon>
        <taxon>Parendozoicomonas</taxon>
    </lineage>
</organism>
<sequence length="309" mass="35100">MPDYYPRNLQGYAGKPPAIVWPENNRLAVSIVVNYEEGSESCPLDGDDHSESWLTDMPGMQASPHRHMSCESLFSYGARIGAWRLLDIIKSFKVPASVFACGLALERNPALARAFHEAGWELVGHGWRWLDYSKITEQDELQHIHRTLEIIHSLTGQKATGWYSGRKSSYTRGLLASAGISWDSDAYDDELPYYVPIDGHHHLVIPYTLVCNDCRYAMSPGWSSPEDAWLTMKATFDQLYRESEHSPRIMTLALHTRFSGHPGRADAVYRFLKYACSHDRVWFCQRGAIASLWRSQITAPDSYALREAL</sequence>
<dbReference type="GO" id="GO:0016810">
    <property type="term" value="F:hydrolase activity, acting on carbon-nitrogen (but not peptide) bonds"/>
    <property type="evidence" value="ECO:0007669"/>
    <property type="project" value="InterPro"/>
</dbReference>
<reference evidence="2 3" key="1">
    <citation type="submission" date="2017-03" db="EMBL/GenBank/DDBJ databases">
        <authorList>
            <person name="Afonso C.L."/>
            <person name="Miller P.J."/>
            <person name="Scott M.A."/>
            <person name="Spackman E."/>
            <person name="Goraichik I."/>
            <person name="Dimitrov K.M."/>
            <person name="Suarez D.L."/>
            <person name="Swayne D.E."/>
        </authorList>
    </citation>
    <scope>NUCLEOTIDE SEQUENCE [LARGE SCALE GENOMIC DNA]</scope>
    <source>
        <strain evidence="2">SB41UT1</strain>
    </source>
</reference>
<proteinExistence type="predicted"/>
<name>A0A1X7AE76_9GAMM</name>
<dbReference type="EMBL" id="FWPT01000001">
    <property type="protein sequence ID" value="SMA32200.1"/>
    <property type="molecule type" value="Genomic_DNA"/>
</dbReference>
<dbReference type="PROSITE" id="PS51677">
    <property type="entry name" value="NODB"/>
    <property type="match status" value="1"/>
</dbReference>
<gene>
    <name evidence="2" type="primary">pgdA</name>
    <name evidence="2" type="ORF">EHSB41UT_00122</name>
</gene>